<dbReference type="SUPFAM" id="SSF55729">
    <property type="entry name" value="Acyl-CoA N-acyltransferases (Nat)"/>
    <property type="match status" value="1"/>
</dbReference>
<keyword evidence="1" id="KW-0808">Transferase</keyword>
<dbReference type="InterPro" id="IPR050832">
    <property type="entry name" value="Bact_Acetyltransf"/>
</dbReference>
<dbReference type="PANTHER" id="PTHR43877">
    <property type="entry name" value="AMINOALKYLPHOSPHONATE N-ACETYLTRANSFERASE-RELATED-RELATED"/>
    <property type="match status" value="1"/>
</dbReference>
<proteinExistence type="predicted"/>
<gene>
    <name evidence="4" type="ORF">H8705_12070</name>
</gene>
<feature type="domain" description="N-acetyltransferase" evidence="3">
    <location>
        <begin position="15"/>
        <end position="176"/>
    </location>
</feature>
<evidence type="ECO:0000313" key="5">
    <source>
        <dbReference type="Proteomes" id="UP000623678"/>
    </source>
</evidence>
<keyword evidence="2" id="KW-0012">Acyltransferase</keyword>
<evidence type="ECO:0000259" key="3">
    <source>
        <dbReference type="PROSITE" id="PS51186"/>
    </source>
</evidence>
<dbReference type="RefSeq" id="WP_262396038.1">
    <property type="nucleotide sequence ID" value="NZ_JACRTD010000009.1"/>
</dbReference>
<dbReference type="AlphaFoldDB" id="A0A926IDH7"/>
<evidence type="ECO:0000256" key="2">
    <source>
        <dbReference type="ARBA" id="ARBA00023315"/>
    </source>
</evidence>
<dbReference type="PROSITE" id="PS51186">
    <property type="entry name" value="GNAT"/>
    <property type="match status" value="1"/>
</dbReference>
<dbReference type="CDD" id="cd04301">
    <property type="entry name" value="NAT_SF"/>
    <property type="match status" value="1"/>
</dbReference>
<protein>
    <submittedName>
        <fullName evidence="4">GNAT family N-acetyltransferase</fullName>
    </submittedName>
</protein>
<dbReference type="GO" id="GO:0016747">
    <property type="term" value="F:acyltransferase activity, transferring groups other than amino-acyl groups"/>
    <property type="evidence" value="ECO:0007669"/>
    <property type="project" value="InterPro"/>
</dbReference>
<reference evidence="4" key="1">
    <citation type="submission" date="2020-08" db="EMBL/GenBank/DDBJ databases">
        <title>Genome public.</title>
        <authorList>
            <person name="Liu C."/>
            <person name="Sun Q."/>
        </authorList>
    </citation>
    <scope>NUCLEOTIDE SEQUENCE</scope>
    <source>
        <strain evidence="4">NSJ-64</strain>
    </source>
</reference>
<dbReference type="InterPro" id="IPR016181">
    <property type="entry name" value="Acyl_CoA_acyltransferase"/>
</dbReference>
<comment type="caution">
    <text evidence="4">The sequence shown here is derived from an EMBL/GenBank/DDBJ whole genome shotgun (WGS) entry which is preliminary data.</text>
</comment>
<keyword evidence="5" id="KW-1185">Reference proteome</keyword>
<evidence type="ECO:0000256" key="1">
    <source>
        <dbReference type="ARBA" id="ARBA00022679"/>
    </source>
</evidence>
<dbReference type="Proteomes" id="UP000623678">
    <property type="component" value="Unassembled WGS sequence"/>
</dbReference>
<sequence>MIQYRELCPQEVCTELFHSFARRQKVTKCWRKEKNGWVIKDDPFIDDWTEKEYQALLAELKSTLLAGGFVYAAFCGGHLKGFVSVKPDLMDEKQTYLDLTNIHVSEEMRGQGIGKRLFLAAKEWAKKKGAKKLYLSAHSAVETQAFYKSMGCTEAEIYSQIHVEQEPFDCQLECRL</sequence>
<organism evidence="4 5">
    <name type="scientific">Youxingia wuxianensis</name>
    <dbReference type="NCBI Taxonomy" id="2763678"/>
    <lineage>
        <taxon>Bacteria</taxon>
        <taxon>Bacillati</taxon>
        <taxon>Bacillota</taxon>
        <taxon>Clostridia</taxon>
        <taxon>Eubacteriales</taxon>
        <taxon>Oscillospiraceae</taxon>
        <taxon>Youxingia</taxon>
    </lineage>
</organism>
<dbReference type="EMBL" id="JACRTD010000009">
    <property type="protein sequence ID" value="MBC8586317.1"/>
    <property type="molecule type" value="Genomic_DNA"/>
</dbReference>
<dbReference type="Gene3D" id="3.40.630.30">
    <property type="match status" value="1"/>
</dbReference>
<name>A0A926IDH7_9FIRM</name>
<evidence type="ECO:0000313" key="4">
    <source>
        <dbReference type="EMBL" id="MBC8586317.1"/>
    </source>
</evidence>
<dbReference type="PANTHER" id="PTHR43877:SF2">
    <property type="entry name" value="AMINOALKYLPHOSPHONATE N-ACETYLTRANSFERASE-RELATED"/>
    <property type="match status" value="1"/>
</dbReference>
<dbReference type="Pfam" id="PF00583">
    <property type="entry name" value="Acetyltransf_1"/>
    <property type="match status" value="1"/>
</dbReference>
<dbReference type="InterPro" id="IPR000182">
    <property type="entry name" value="GNAT_dom"/>
</dbReference>
<accession>A0A926IDH7</accession>